<keyword evidence="4" id="KW-1185">Reference proteome</keyword>
<dbReference type="EMBL" id="CP003378">
    <property type="protein sequence ID" value="AFZ69858.1"/>
    <property type="molecule type" value="Genomic_DNA"/>
</dbReference>
<name>L0A7L0_CALLD</name>
<dbReference type="GO" id="GO:0004590">
    <property type="term" value="F:orotidine-5'-phosphate decarboxylase activity"/>
    <property type="evidence" value="ECO:0007669"/>
    <property type="project" value="InterPro"/>
</dbReference>
<evidence type="ECO:0000259" key="2">
    <source>
        <dbReference type="SMART" id="SM00934"/>
    </source>
</evidence>
<evidence type="ECO:0000256" key="1">
    <source>
        <dbReference type="ARBA" id="ARBA00023239"/>
    </source>
</evidence>
<dbReference type="PANTHER" id="PTHR35039:SF3">
    <property type="entry name" value="3-KETO-L-GULONATE-6-PHOSPHATE DECARBOXYLASE SGBH-RELATED"/>
    <property type="match status" value="1"/>
</dbReference>
<dbReference type="SUPFAM" id="SSF51366">
    <property type="entry name" value="Ribulose-phoshate binding barrel"/>
    <property type="match status" value="1"/>
</dbReference>
<proteinExistence type="predicted"/>
<dbReference type="Pfam" id="PF00215">
    <property type="entry name" value="OMPdecase"/>
    <property type="match status" value="1"/>
</dbReference>
<dbReference type="HOGENOM" id="CLU_081825_1_1_2"/>
<dbReference type="AlphaFoldDB" id="L0A7L0"/>
<evidence type="ECO:0000313" key="4">
    <source>
        <dbReference type="Proteomes" id="UP000010469"/>
    </source>
</evidence>
<dbReference type="Proteomes" id="UP000010469">
    <property type="component" value="Chromosome"/>
</dbReference>
<dbReference type="STRING" id="1056495.Calag_0067"/>
<gene>
    <name evidence="3" type="ordered locus">Calag_0067</name>
</gene>
<sequence>MNNLVMSLVERVEKCNKLLQIALDFIDINPAISIASSVERKENLILEAGTPLIKSYGINSVKILRSFNGNHLVFADLKIMDVGALEANLAFSNGADAVSVSALTNLETIKETVEEANKWGGAVYGDLIGVDNIEQGIKKLKDAKVHVALLHIGIDVQVKLGLTAGKALDLIKKMKESFGGIIAVAGGIKPEEVSSIASAGADIIIIGGGITKAKDPSYATNLAIKNLNSKC</sequence>
<dbReference type="FunCoup" id="L0A7L0">
    <property type="interactions" value="104"/>
</dbReference>
<dbReference type="KEGG" id="clg:Calag_0067"/>
<dbReference type="GO" id="GO:0019854">
    <property type="term" value="P:L-ascorbic acid catabolic process"/>
    <property type="evidence" value="ECO:0007669"/>
    <property type="project" value="TreeGrafter"/>
</dbReference>
<dbReference type="InterPro" id="IPR013785">
    <property type="entry name" value="Aldolase_TIM"/>
</dbReference>
<dbReference type="Gene3D" id="3.20.20.70">
    <property type="entry name" value="Aldolase class I"/>
    <property type="match status" value="1"/>
</dbReference>
<feature type="domain" description="Orotidine 5'-phosphate decarboxylase" evidence="2">
    <location>
        <begin position="18"/>
        <end position="223"/>
    </location>
</feature>
<evidence type="ECO:0000313" key="3">
    <source>
        <dbReference type="EMBL" id="AFZ69858.1"/>
    </source>
</evidence>
<dbReference type="SMART" id="SM00934">
    <property type="entry name" value="OMPdecase"/>
    <property type="match status" value="1"/>
</dbReference>
<keyword evidence="1" id="KW-0456">Lyase</keyword>
<dbReference type="eggNOG" id="arCOG00053">
    <property type="taxonomic scope" value="Archaea"/>
</dbReference>
<dbReference type="PANTHER" id="PTHR35039">
    <property type="entry name" value="3-KETO-L-GULONATE-6-PHOSPHATE DECARBOXYLASE SGBH-RELATED"/>
    <property type="match status" value="1"/>
</dbReference>
<dbReference type="GO" id="GO:0006207">
    <property type="term" value="P:'de novo' pyrimidine nucleobase biosynthetic process"/>
    <property type="evidence" value="ECO:0007669"/>
    <property type="project" value="InterPro"/>
</dbReference>
<dbReference type="GO" id="GO:0033982">
    <property type="term" value="F:3-dehydro-L-gulonate-6-phosphate decarboxylase activity"/>
    <property type="evidence" value="ECO:0007669"/>
    <property type="project" value="TreeGrafter"/>
</dbReference>
<reference evidence="4" key="1">
    <citation type="submission" date="2012-03" db="EMBL/GenBank/DDBJ databases">
        <title>Complete genome of Caldisphaera lagunensis DSM 15908.</title>
        <authorList>
            <person name="Lucas S."/>
            <person name="Copeland A."/>
            <person name="Lapidus A."/>
            <person name="Glavina del Rio T."/>
            <person name="Dalin E."/>
            <person name="Tice H."/>
            <person name="Bruce D."/>
            <person name="Goodwin L."/>
            <person name="Pitluck S."/>
            <person name="Peters L."/>
            <person name="Mikhailova N."/>
            <person name="Teshima H."/>
            <person name="Kyrpides N."/>
            <person name="Mavromatis K."/>
            <person name="Ivanova N."/>
            <person name="Brettin T."/>
            <person name="Detter J.C."/>
            <person name="Han C."/>
            <person name="Larimer F."/>
            <person name="Land M."/>
            <person name="Hauser L."/>
            <person name="Markowitz V."/>
            <person name="Cheng J.-F."/>
            <person name="Hugenholtz P."/>
            <person name="Woyke T."/>
            <person name="Wu D."/>
            <person name="Spring S."/>
            <person name="Schroeder M."/>
            <person name="Brambilla E."/>
            <person name="Klenk H.-P."/>
            <person name="Eisen J.A."/>
        </authorList>
    </citation>
    <scope>NUCLEOTIDE SEQUENCE [LARGE SCALE GENOMIC DNA]</scope>
    <source>
        <strain evidence="4">DSM 15908 / JCM 11604 / IC-154</strain>
    </source>
</reference>
<dbReference type="InterPro" id="IPR011060">
    <property type="entry name" value="RibuloseP-bd_barrel"/>
</dbReference>
<accession>L0A7L0</accession>
<dbReference type="InterPro" id="IPR001754">
    <property type="entry name" value="OMPdeCOase_dom"/>
</dbReference>
<protein>
    <submittedName>
        <fullName evidence="3">3-hexulose-6-phosphate synthase family protein</fullName>
    </submittedName>
</protein>
<organism evidence="3 4">
    <name type="scientific">Caldisphaera lagunensis (strain DSM 15908 / JCM 11604 / ANMR 0165 / IC-154)</name>
    <dbReference type="NCBI Taxonomy" id="1056495"/>
    <lineage>
        <taxon>Archaea</taxon>
        <taxon>Thermoproteota</taxon>
        <taxon>Thermoprotei</taxon>
        <taxon>Acidilobales</taxon>
        <taxon>Caldisphaeraceae</taxon>
        <taxon>Caldisphaera</taxon>
    </lineage>
</organism>
<dbReference type="InParanoid" id="L0A7L0"/>